<organism evidence="1 2">
    <name type="scientific">Schistosoma mattheei</name>
    <dbReference type="NCBI Taxonomy" id="31246"/>
    <lineage>
        <taxon>Eukaryota</taxon>
        <taxon>Metazoa</taxon>
        <taxon>Spiralia</taxon>
        <taxon>Lophotrochozoa</taxon>
        <taxon>Platyhelminthes</taxon>
        <taxon>Trematoda</taxon>
        <taxon>Digenea</taxon>
        <taxon>Strigeidida</taxon>
        <taxon>Schistosomatoidea</taxon>
        <taxon>Schistosomatidae</taxon>
        <taxon>Schistosoma</taxon>
    </lineage>
</organism>
<accession>A0A183PXY6</accession>
<dbReference type="Proteomes" id="UP000269396">
    <property type="component" value="Unassembled WGS sequence"/>
</dbReference>
<sequence length="165" mass="18773">MHRCELSNKSTSEELEVAEVEAGFAPVEFPVVNISTGTFSPIASLCDDTNEMLRTLLKSVSELSTKIDKMLFLYERLAMGVTDRRTEEMDNDAKHFPLRTHEELRSLEAALENQKYRGHFVLCVHVSGVRPVRERSRMPWLQQARSSCMTQEIKCINVDGDPKKG</sequence>
<evidence type="ECO:0000313" key="1">
    <source>
        <dbReference type="EMBL" id="VDP79223.1"/>
    </source>
</evidence>
<keyword evidence="2" id="KW-1185">Reference proteome</keyword>
<proteinExistence type="predicted"/>
<protein>
    <submittedName>
        <fullName evidence="1">Uncharacterized protein</fullName>
    </submittedName>
</protein>
<dbReference type="AlphaFoldDB" id="A0A183PXY6"/>
<gene>
    <name evidence="1" type="ORF">SMTD_LOCUS19222</name>
</gene>
<name>A0A183PXY6_9TREM</name>
<evidence type="ECO:0000313" key="2">
    <source>
        <dbReference type="Proteomes" id="UP000269396"/>
    </source>
</evidence>
<reference evidence="1 2" key="1">
    <citation type="submission" date="2018-11" db="EMBL/GenBank/DDBJ databases">
        <authorList>
            <consortium name="Pathogen Informatics"/>
        </authorList>
    </citation>
    <scope>NUCLEOTIDE SEQUENCE [LARGE SCALE GENOMIC DNA]</scope>
    <source>
        <strain>Denwood</strain>
        <strain evidence="2">Zambia</strain>
    </source>
</reference>
<dbReference type="EMBL" id="UZAL01041900">
    <property type="protein sequence ID" value="VDP79223.1"/>
    <property type="molecule type" value="Genomic_DNA"/>
</dbReference>